<dbReference type="EMBL" id="ML741835">
    <property type="protein sequence ID" value="KAE8323075.1"/>
    <property type="molecule type" value="Genomic_DNA"/>
</dbReference>
<dbReference type="Proteomes" id="UP000325945">
    <property type="component" value="Unassembled WGS sequence"/>
</dbReference>
<evidence type="ECO:0000313" key="2">
    <source>
        <dbReference type="Proteomes" id="UP000325945"/>
    </source>
</evidence>
<accession>A0A5N6WQA9</accession>
<proteinExistence type="predicted"/>
<dbReference type="AlphaFoldDB" id="A0A5N6WQA9"/>
<protein>
    <submittedName>
        <fullName evidence="1">Uncharacterized protein</fullName>
    </submittedName>
</protein>
<sequence length="96" mass="10656">MCHPRVSALYPVWVGYVPVAPAQYSIFQRGSRRRVQRRDHIDIQAGCEGGRSHAAFAGYTLANPSLAIIVTTAEYWIIPAFLVSVIQVGVHDEALY</sequence>
<reference evidence="2" key="1">
    <citation type="submission" date="2019-04" db="EMBL/GenBank/DDBJ databases">
        <title>Friends and foes A comparative genomics studyof 23 Aspergillus species from section Flavi.</title>
        <authorList>
            <consortium name="DOE Joint Genome Institute"/>
            <person name="Kjaerbolling I."/>
            <person name="Vesth T."/>
            <person name="Frisvad J.C."/>
            <person name="Nybo J.L."/>
            <person name="Theobald S."/>
            <person name="Kildgaard S."/>
            <person name="Isbrandt T."/>
            <person name="Kuo A."/>
            <person name="Sato A."/>
            <person name="Lyhne E.K."/>
            <person name="Kogle M.E."/>
            <person name="Wiebenga A."/>
            <person name="Kun R.S."/>
            <person name="Lubbers R.J."/>
            <person name="Makela M.R."/>
            <person name="Barry K."/>
            <person name="Chovatia M."/>
            <person name="Clum A."/>
            <person name="Daum C."/>
            <person name="Haridas S."/>
            <person name="He G."/>
            <person name="LaButti K."/>
            <person name="Lipzen A."/>
            <person name="Mondo S."/>
            <person name="Riley R."/>
            <person name="Salamov A."/>
            <person name="Simmons B.A."/>
            <person name="Magnuson J.K."/>
            <person name="Henrissat B."/>
            <person name="Mortensen U.H."/>
            <person name="Larsen T.O."/>
            <person name="Devries R.P."/>
            <person name="Grigoriev I.V."/>
            <person name="Machida M."/>
            <person name="Baker S.E."/>
            <person name="Andersen M.R."/>
        </authorList>
    </citation>
    <scope>NUCLEOTIDE SEQUENCE [LARGE SCALE GENOMIC DNA]</scope>
    <source>
        <strain evidence="2">CBS 130017</strain>
    </source>
</reference>
<evidence type="ECO:0000313" key="1">
    <source>
        <dbReference type="EMBL" id="KAE8323075.1"/>
    </source>
</evidence>
<gene>
    <name evidence="1" type="ORF">BDV39DRAFT_143316</name>
</gene>
<keyword evidence="2" id="KW-1185">Reference proteome</keyword>
<organism evidence="1 2">
    <name type="scientific">Aspergillus sergii</name>
    <dbReference type="NCBI Taxonomy" id="1034303"/>
    <lineage>
        <taxon>Eukaryota</taxon>
        <taxon>Fungi</taxon>
        <taxon>Dikarya</taxon>
        <taxon>Ascomycota</taxon>
        <taxon>Pezizomycotina</taxon>
        <taxon>Eurotiomycetes</taxon>
        <taxon>Eurotiomycetidae</taxon>
        <taxon>Eurotiales</taxon>
        <taxon>Aspergillaceae</taxon>
        <taxon>Aspergillus</taxon>
        <taxon>Aspergillus subgen. Circumdati</taxon>
    </lineage>
</organism>
<name>A0A5N6WQA9_9EURO</name>